<dbReference type="EMBL" id="SNRY01005805">
    <property type="protein sequence ID" value="KAA6314062.1"/>
    <property type="molecule type" value="Genomic_DNA"/>
</dbReference>
<proteinExistence type="predicted"/>
<sequence>MRHSVKILYLLIITFLWTSCQEDYLDTAPTDATATSTIFATTEAAALAVNGLCKLTTMQYLGSQGFNGEGTIKMYYGNYPGNYFFVNLPGWADIINSSYHENITSTYLYYPWYYYYRLIGNANAIIVYIDDATGPEKDREFIKAQALTFRAYSFMMMAQLYGYRWSDSNGGATGGLVLRLDTSTDGMPLSTLKETYDQIYVDLDEA</sequence>
<accession>A0A5J4PY87</accession>
<dbReference type="AlphaFoldDB" id="A0A5J4PY87"/>
<dbReference type="InterPro" id="IPR011990">
    <property type="entry name" value="TPR-like_helical_dom_sf"/>
</dbReference>
<feature type="domain" description="SusD-like N-terminal" evidence="1">
    <location>
        <begin position="97"/>
        <end position="206"/>
    </location>
</feature>
<protein>
    <recommendedName>
        <fullName evidence="1">SusD-like N-terminal domain-containing protein</fullName>
    </recommendedName>
</protein>
<dbReference type="InterPro" id="IPR033985">
    <property type="entry name" value="SusD-like_N"/>
</dbReference>
<dbReference type="SUPFAM" id="SSF48452">
    <property type="entry name" value="TPR-like"/>
    <property type="match status" value="1"/>
</dbReference>
<gene>
    <name evidence="2" type="ORF">EZS27_035267</name>
</gene>
<dbReference type="PROSITE" id="PS51257">
    <property type="entry name" value="PROKAR_LIPOPROTEIN"/>
    <property type="match status" value="1"/>
</dbReference>
<dbReference type="Pfam" id="PF14322">
    <property type="entry name" value="SusD-like_3"/>
    <property type="match status" value="1"/>
</dbReference>
<evidence type="ECO:0000313" key="2">
    <source>
        <dbReference type="EMBL" id="KAA6314062.1"/>
    </source>
</evidence>
<organism evidence="2">
    <name type="scientific">termite gut metagenome</name>
    <dbReference type="NCBI Taxonomy" id="433724"/>
    <lineage>
        <taxon>unclassified sequences</taxon>
        <taxon>metagenomes</taxon>
        <taxon>organismal metagenomes</taxon>
    </lineage>
</organism>
<name>A0A5J4PY87_9ZZZZ</name>
<dbReference type="Gene3D" id="1.25.40.390">
    <property type="match status" value="1"/>
</dbReference>
<reference evidence="2" key="1">
    <citation type="submission" date="2019-03" db="EMBL/GenBank/DDBJ databases">
        <title>Single cell metagenomics reveals metabolic interactions within the superorganism composed of flagellate Streblomastix strix and complex community of Bacteroidetes bacteria on its surface.</title>
        <authorList>
            <person name="Treitli S.C."/>
            <person name="Kolisko M."/>
            <person name="Husnik F."/>
            <person name="Keeling P."/>
            <person name="Hampl V."/>
        </authorList>
    </citation>
    <scope>NUCLEOTIDE SEQUENCE</scope>
    <source>
        <strain evidence="2">STM</strain>
    </source>
</reference>
<comment type="caution">
    <text evidence="2">The sequence shown here is derived from an EMBL/GenBank/DDBJ whole genome shotgun (WGS) entry which is preliminary data.</text>
</comment>
<evidence type="ECO:0000259" key="1">
    <source>
        <dbReference type="Pfam" id="PF14322"/>
    </source>
</evidence>